<feature type="transmembrane region" description="Helical" evidence="8">
    <location>
        <begin position="663"/>
        <end position="682"/>
    </location>
</feature>
<evidence type="ECO:0000313" key="11">
    <source>
        <dbReference type="Proteomes" id="UP000295565"/>
    </source>
</evidence>
<dbReference type="InterPro" id="IPR027417">
    <property type="entry name" value="P-loop_NTPase"/>
</dbReference>
<dbReference type="EMBL" id="SMGD01000013">
    <property type="protein sequence ID" value="TCK51964.1"/>
    <property type="molecule type" value="Genomic_DNA"/>
</dbReference>
<feature type="transmembrane region" description="Helical" evidence="8">
    <location>
        <begin position="422"/>
        <end position="441"/>
    </location>
</feature>
<dbReference type="Pfam" id="PF02653">
    <property type="entry name" value="BPD_transp_2"/>
    <property type="match status" value="1"/>
</dbReference>
<feature type="transmembrane region" description="Helical" evidence="8">
    <location>
        <begin position="461"/>
        <end position="482"/>
    </location>
</feature>
<feature type="transmembrane region" description="Helical" evidence="8">
    <location>
        <begin position="369"/>
        <end position="388"/>
    </location>
</feature>
<feature type="transmembrane region" description="Helical" evidence="8">
    <location>
        <begin position="612"/>
        <end position="631"/>
    </location>
</feature>
<dbReference type="GO" id="GO:0016887">
    <property type="term" value="F:ATP hydrolysis activity"/>
    <property type="evidence" value="ECO:0007669"/>
    <property type="project" value="InterPro"/>
</dbReference>
<dbReference type="PANTHER" id="PTHR43790">
    <property type="entry name" value="CARBOHYDRATE TRANSPORT ATP-BINDING PROTEIN MG119-RELATED"/>
    <property type="match status" value="1"/>
</dbReference>
<keyword evidence="11" id="KW-1185">Reference proteome</keyword>
<dbReference type="OrthoDB" id="9776369at2"/>
<dbReference type="InterPro" id="IPR003439">
    <property type="entry name" value="ABC_transporter-like_ATP-bd"/>
</dbReference>
<keyword evidence="4" id="KW-0547">Nucleotide-binding</keyword>
<gene>
    <name evidence="10" type="ORF">EV690_2060</name>
</gene>
<keyword evidence="6 8" id="KW-1133">Transmembrane helix</keyword>
<evidence type="ECO:0000313" key="10">
    <source>
        <dbReference type="EMBL" id="TCK51964.1"/>
    </source>
</evidence>
<dbReference type="GO" id="GO:0005886">
    <property type="term" value="C:plasma membrane"/>
    <property type="evidence" value="ECO:0007669"/>
    <property type="project" value="UniProtKB-SubCell"/>
</dbReference>
<dbReference type="InterPro" id="IPR003593">
    <property type="entry name" value="AAA+_ATPase"/>
</dbReference>
<evidence type="ECO:0000256" key="2">
    <source>
        <dbReference type="ARBA" id="ARBA00022475"/>
    </source>
</evidence>
<accession>A0A4R1JLM8</accession>
<evidence type="ECO:0000256" key="5">
    <source>
        <dbReference type="ARBA" id="ARBA00022840"/>
    </source>
</evidence>
<keyword evidence="3 8" id="KW-0812">Transmembrane</keyword>
<dbReference type="InterPro" id="IPR050107">
    <property type="entry name" value="ABC_carbohydrate_import_ATPase"/>
</dbReference>
<dbReference type="Proteomes" id="UP000295565">
    <property type="component" value="Unassembled WGS sequence"/>
</dbReference>
<keyword evidence="5" id="KW-0067">ATP-binding</keyword>
<dbReference type="CDD" id="cd03216">
    <property type="entry name" value="ABC_Carb_Monos_I"/>
    <property type="match status" value="1"/>
</dbReference>
<evidence type="ECO:0000256" key="7">
    <source>
        <dbReference type="ARBA" id="ARBA00023136"/>
    </source>
</evidence>
<evidence type="ECO:0000259" key="9">
    <source>
        <dbReference type="PROSITE" id="PS50893"/>
    </source>
</evidence>
<feature type="domain" description="ABC transporter" evidence="9">
    <location>
        <begin position="14"/>
        <end position="251"/>
    </location>
</feature>
<keyword evidence="2" id="KW-1003">Cell membrane</keyword>
<dbReference type="Gene3D" id="3.40.50.300">
    <property type="entry name" value="P-loop containing nucleotide triphosphate hydrolases"/>
    <property type="match status" value="1"/>
</dbReference>
<evidence type="ECO:0000256" key="1">
    <source>
        <dbReference type="ARBA" id="ARBA00004429"/>
    </source>
</evidence>
<comment type="caution">
    <text evidence="10">The sequence shown here is derived from an EMBL/GenBank/DDBJ whole genome shotgun (WGS) entry which is preliminary data.</text>
</comment>
<feature type="transmembrane region" description="Helical" evidence="8">
    <location>
        <begin position="638"/>
        <end position="657"/>
    </location>
</feature>
<protein>
    <submittedName>
        <fullName evidence="10">D-xylose transport system permease protein</fullName>
    </submittedName>
</protein>
<comment type="subcellular location">
    <subcellularLocation>
        <location evidence="1">Cell inner membrane</location>
        <topology evidence="1">Multi-pass membrane protein</topology>
    </subcellularLocation>
</comment>
<sequence>MQNTTQQRSEPALLQIRGLEKHFGAVQALSGVDLDVPLGQVTALVGDNGAGKSVLVKSIAGIHEADGGEIRWQGEHVRIRSPRDSAQLGIEVVYQDLALCDNLDVVQNMFLGRERLSGKLLNEDAMEREAAETLSSLRVTTLRSIRQPVASLSGGQRQSIAVAKAVMWNSKLVILDEPTAALGVAQTGQVLELVRRLADQGLAVLMISHNLNDVFAVADRVAVLRLGKMVGEGPTESFDTQRVVELMTTGKSDHVVATDQAPPAAPSIAVENAKKQASQNHGSAVVVSNEVGTLGSYLKSVWAKILAGQSGVLPVLLGMILIAAIFQTQNDKFLSSGNLVNLLVQGAVFMLIGMGEVFILILGEIDLSLGFVAGIGATVATVLVQPSFGWSWPLAVIAALCVSGALGVFQGLLITRLKLPSFVVTLAGLLGFQGLMIQLLGTGGTIPINSNVINNFANGTLSPTVGWIVTILVILGFSVFTLRRDGLRRASGLVAPPVGLSWLKIAAAILAGLVLMLIFNANRGIVRFPINGMPWVIPIVFVVLCAWAVLLGKLRFGRYLYAIGGNAEAARRAGINLAKIRLLAFTLASVTAGIGGIIYASRLRSISTSFDGGTIVLYVVATAVIGGTSLFGGRGHPLHAVLGGVVIAAIVNGMALLGLPAAVQLMATAVVLLAAITVDVVVRRRGETTR</sequence>
<name>A0A4R1JLM8_9GAMM</name>
<feature type="transmembrane region" description="Helical" evidence="8">
    <location>
        <begin position="305"/>
        <end position="327"/>
    </location>
</feature>
<feature type="transmembrane region" description="Helical" evidence="8">
    <location>
        <begin position="502"/>
        <end position="521"/>
    </location>
</feature>
<feature type="transmembrane region" description="Helical" evidence="8">
    <location>
        <begin position="339"/>
        <end position="362"/>
    </location>
</feature>
<evidence type="ECO:0000256" key="4">
    <source>
        <dbReference type="ARBA" id="ARBA00022741"/>
    </source>
</evidence>
<reference evidence="10 11" key="1">
    <citation type="submission" date="2019-03" db="EMBL/GenBank/DDBJ databases">
        <title>Genomic Encyclopedia of Type Strains, Phase IV (KMG-IV): sequencing the most valuable type-strain genomes for metagenomic binning, comparative biology and taxonomic classification.</title>
        <authorList>
            <person name="Goeker M."/>
        </authorList>
    </citation>
    <scope>NUCLEOTIDE SEQUENCE [LARGE SCALE GENOMIC DNA]</scope>
    <source>
        <strain evidence="10 11">DSM 18577</strain>
    </source>
</reference>
<dbReference type="SUPFAM" id="SSF52540">
    <property type="entry name" value="P-loop containing nucleoside triphosphate hydrolases"/>
    <property type="match status" value="1"/>
</dbReference>
<dbReference type="SMART" id="SM00382">
    <property type="entry name" value="AAA"/>
    <property type="match status" value="1"/>
</dbReference>
<dbReference type="PROSITE" id="PS50893">
    <property type="entry name" value="ABC_TRANSPORTER_2"/>
    <property type="match status" value="1"/>
</dbReference>
<organism evidence="10 11">
    <name type="scientific">Celerinatantimonas diazotrophica</name>
    <dbReference type="NCBI Taxonomy" id="412034"/>
    <lineage>
        <taxon>Bacteria</taxon>
        <taxon>Pseudomonadati</taxon>
        <taxon>Pseudomonadota</taxon>
        <taxon>Gammaproteobacteria</taxon>
        <taxon>Celerinatantimonadaceae</taxon>
        <taxon>Celerinatantimonas</taxon>
    </lineage>
</organism>
<keyword evidence="7 8" id="KW-0472">Membrane</keyword>
<evidence type="ECO:0000256" key="8">
    <source>
        <dbReference type="SAM" id="Phobius"/>
    </source>
</evidence>
<dbReference type="GO" id="GO:0005524">
    <property type="term" value="F:ATP binding"/>
    <property type="evidence" value="ECO:0007669"/>
    <property type="project" value="UniProtKB-KW"/>
</dbReference>
<proteinExistence type="predicted"/>
<feature type="transmembrane region" description="Helical" evidence="8">
    <location>
        <begin position="394"/>
        <end position="415"/>
    </location>
</feature>
<dbReference type="CDD" id="cd06579">
    <property type="entry name" value="TM_PBP1_transp_AraH_like"/>
    <property type="match status" value="1"/>
</dbReference>
<dbReference type="PANTHER" id="PTHR43790:SF8">
    <property type="entry name" value="SUGAR ABC TRANSPORTER ATP-BINDING PROTEIN"/>
    <property type="match status" value="1"/>
</dbReference>
<dbReference type="GO" id="GO:0022857">
    <property type="term" value="F:transmembrane transporter activity"/>
    <property type="evidence" value="ECO:0007669"/>
    <property type="project" value="InterPro"/>
</dbReference>
<evidence type="ECO:0000256" key="3">
    <source>
        <dbReference type="ARBA" id="ARBA00022692"/>
    </source>
</evidence>
<dbReference type="Pfam" id="PF00005">
    <property type="entry name" value="ABC_tran"/>
    <property type="match status" value="1"/>
</dbReference>
<dbReference type="InterPro" id="IPR001851">
    <property type="entry name" value="ABC_transp_permease"/>
</dbReference>
<evidence type="ECO:0000256" key="6">
    <source>
        <dbReference type="ARBA" id="ARBA00022989"/>
    </source>
</evidence>
<feature type="transmembrane region" description="Helical" evidence="8">
    <location>
        <begin position="533"/>
        <end position="551"/>
    </location>
</feature>
<dbReference type="AlphaFoldDB" id="A0A4R1JLM8"/>
<feature type="transmembrane region" description="Helical" evidence="8">
    <location>
        <begin position="580"/>
        <end position="600"/>
    </location>
</feature>